<proteinExistence type="predicted"/>
<protein>
    <recommendedName>
        <fullName evidence="1">SnoaL-like domain-containing protein</fullName>
    </recommendedName>
</protein>
<sequence length="100" mass="11366">VHQDLENIHRSALGESCVGRDAYRERLPGFLSAFKGLDYQVIDTVTEGDRVVVSYMMRAVHNGHPIEIPGMFDIVIVDGLIRRRIDYFDSLTFLRQTGQA</sequence>
<feature type="non-terminal residue" evidence="2">
    <location>
        <position position="1"/>
    </location>
</feature>
<dbReference type="Pfam" id="PF12680">
    <property type="entry name" value="SnoaL_2"/>
    <property type="match status" value="1"/>
</dbReference>
<organism evidence="2">
    <name type="scientific">marine metagenome</name>
    <dbReference type="NCBI Taxonomy" id="408172"/>
    <lineage>
        <taxon>unclassified sequences</taxon>
        <taxon>metagenomes</taxon>
        <taxon>ecological metagenomes</taxon>
    </lineage>
</organism>
<gene>
    <name evidence="2" type="ORF">METZ01_LOCUS164867</name>
</gene>
<accession>A0A382BFI0</accession>
<evidence type="ECO:0000259" key="1">
    <source>
        <dbReference type="Pfam" id="PF12680"/>
    </source>
</evidence>
<evidence type="ECO:0000313" key="2">
    <source>
        <dbReference type="EMBL" id="SVB12013.1"/>
    </source>
</evidence>
<dbReference type="InterPro" id="IPR037401">
    <property type="entry name" value="SnoaL-like"/>
</dbReference>
<dbReference type="SUPFAM" id="SSF54427">
    <property type="entry name" value="NTF2-like"/>
    <property type="match status" value="1"/>
</dbReference>
<reference evidence="2" key="1">
    <citation type="submission" date="2018-05" db="EMBL/GenBank/DDBJ databases">
        <authorList>
            <person name="Lanie J.A."/>
            <person name="Ng W.-L."/>
            <person name="Kazmierczak K.M."/>
            <person name="Andrzejewski T.M."/>
            <person name="Davidsen T.M."/>
            <person name="Wayne K.J."/>
            <person name="Tettelin H."/>
            <person name="Glass J.I."/>
            <person name="Rusch D."/>
            <person name="Podicherti R."/>
            <person name="Tsui H.-C.T."/>
            <person name="Winkler M.E."/>
        </authorList>
    </citation>
    <scope>NUCLEOTIDE SEQUENCE</scope>
</reference>
<dbReference type="AlphaFoldDB" id="A0A382BFI0"/>
<name>A0A382BFI0_9ZZZZ</name>
<dbReference type="InterPro" id="IPR032710">
    <property type="entry name" value="NTF2-like_dom_sf"/>
</dbReference>
<dbReference type="Gene3D" id="3.10.450.50">
    <property type="match status" value="1"/>
</dbReference>
<feature type="domain" description="SnoaL-like" evidence="1">
    <location>
        <begin position="10"/>
        <end position="83"/>
    </location>
</feature>
<dbReference type="EMBL" id="UINC01029386">
    <property type="protein sequence ID" value="SVB12013.1"/>
    <property type="molecule type" value="Genomic_DNA"/>
</dbReference>